<accession>A0A514BS00</accession>
<dbReference type="Gene3D" id="1.10.101.10">
    <property type="entry name" value="PGBD-like superfamily/PGBD"/>
    <property type="match status" value="1"/>
</dbReference>
<dbReference type="GO" id="GO:0009253">
    <property type="term" value="P:peptidoglycan catabolic process"/>
    <property type="evidence" value="ECO:0007669"/>
    <property type="project" value="TreeGrafter"/>
</dbReference>
<dbReference type="FunFam" id="1.10.8.350:FF:000001">
    <property type="entry name" value="Lytic murein transglycosylase B"/>
    <property type="match status" value="1"/>
</dbReference>
<dbReference type="KEGG" id="lyj:FKV23_08765"/>
<dbReference type="Gene3D" id="1.10.8.350">
    <property type="entry name" value="Bacterial muramidase"/>
    <property type="match status" value="1"/>
</dbReference>
<dbReference type="InterPro" id="IPR036365">
    <property type="entry name" value="PGBD-like_sf"/>
</dbReference>
<dbReference type="AlphaFoldDB" id="A0A514BS00"/>
<dbReference type="Gene3D" id="1.10.530.10">
    <property type="match status" value="1"/>
</dbReference>
<feature type="domain" description="Transglycosylase SLT" evidence="4">
    <location>
        <begin position="29"/>
        <end position="319"/>
    </location>
</feature>
<dbReference type="Proteomes" id="UP000317199">
    <property type="component" value="Chromosome"/>
</dbReference>
<dbReference type="PANTHER" id="PTHR30163:SF10">
    <property type="entry name" value="TRANSGLYCOLASE-RELATED"/>
    <property type="match status" value="1"/>
</dbReference>
<dbReference type="CDD" id="cd13399">
    <property type="entry name" value="Slt35-like"/>
    <property type="match status" value="1"/>
</dbReference>
<dbReference type="EMBL" id="CP041242">
    <property type="protein sequence ID" value="QDH70178.1"/>
    <property type="molecule type" value="Genomic_DNA"/>
</dbReference>
<feature type="signal peptide" evidence="2">
    <location>
        <begin position="1"/>
        <end position="24"/>
    </location>
</feature>
<evidence type="ECO:0000256" key="1">
    <source>
        <dbReference type="SAM" id="MobiDB-lite"/>
    </source>
</evidence>
<dbReference type="InterPro" id="IPR002477">
    <property type="entry name" value="Peptidoglycan-bd-like"/>
</dbReference>
<dbReference type="InterPro" id="IPR023346">
    <property type="entry name" value="Lysozyme-like_dom_sf"/>
</dbReference>
<dbReference type="PANTHER" id="PTHR30163">
    <property type="entry name" value="MEMBRANE-BOUND LYTIC MUREIN TRANSGLYCOSYLASE B"/>
    <property type="match status" value="1"/>
</dbReference>
<feature type="chain" id="PRO_5021892635" evidence="2">
    <location>
        <begin position="25"/>
        <end position="432"/>
    </location>
</feature>
<dbReference type="Pfam" id="PF13406">
    <property type="entry name" value="SLT_2"/>
    <property type="match status" value="1"/>
</dbReference>
<dbReference type="GO" id="GO:0008933">
    <property type="term" value="F:peptidoglycan lytic transglycosylase activity"/>
    <property type="evidence" value="ECO:0007669"/>
    <property type="project" value="TreeGrafter"/>
</dbReference>
<keyword evidence="2" id="KW-0732">Signal</keyword>
<organism evidence="5 6">
    <name type="scientific">Marilutibacter alkalisoli</name>
    <dbReference type="NCBI Taxonomy" id="2591633"/>
    <lineage>
        <taxon>Bacteria</taxon>
        <taxon>Pseudomonadati</taxon>
        <taxon>Pseudomonadota</taxon>
        <taxon>Gammaproteobacteria</taxon>
        <taxon>Lysobacterales</taxon>
        <taxon>Lysobacteraceae</taxon>
        <taxon>Marilutibacter</taxon>
    </lineage>
</organism>
<dbReference type="InterPro" id="IPR031304">
    <property type="entry name" value="SLT_2"/>
</dbReference>
<dbReference type="InterPro" id="IPR043426">
    <property type="entry name" value="MltB-like"/>
</dbReference>
<dbReference type="RefSeq" id="WP_141623513.1">
    <property type="nucleotide sequence ID" value="NZ_CP041242.1"/>
</dbReference>
<evidence type="ECO:0000313" key="6">
    <source>
        <dbReference type="Proteomes" id="UP000317199"/>
    </source>
</evidence>
<dbReference type="Pfam" id="PF01471">
    <property type="entry name" value="PG_binding_1"/>
    <property type="match status" value="1"/>
</dbReference>
<evidence type="ECO:0000259" key="4">
    <source>
        <dbReference type="Pfam" id="PF13406"/>
    </source>
</evidence>
<dbReference type="SUPFAM" id="SSF47090">
    <property type="entry name" value="PGBD-like"/>
    <property type="match status" value="1"/>
</dbReference>
<gene>
    <name evidence="5" type="ORF">FKV23_08765</name>
</gene>
<evidence type="ECO:0000313" key="5">
    <source>
        <dbReference type="EMBL" id="QDH70178.1"/>
    </source>
</evidence>
<dbReference type="SUPFAM" id="SSF53955">
    <property type="entry name" value="Lysozyme-like"/>
    <property type="match status" value="1"/>
</dbReference>
<protein>
    <submittedName>
        <fullName evidence="5">Lytic murein transglycosylase</fullName>
    </submittedName>
</protein>
<dbReference type="OrthoDB" id="9772911at2"/>
<reference evidence="5 6" key="1">
    <citation type="submission" date="2019-06" db="EMBL/GenBank/DDBJ databases">
        <title>Lysobacter alkalisoli sp. nov. isolated from saline-alkali soil.</title>
        <authorList>
            <person name="Sun J.-Q."/>
            <person name="Xu L."/>
        </authorList>
    </citation>
    <scope>NUCLEOTIDE SEQUENCE [LARGE SCALE GENOMIC DNA]</scope>
    <source>
        <strain evidence="5 6">SJ-36</strain>
    </source>
</reference>
<proteinExistence type="predicted"/>
<keyword evidence="6" id="KW-1185">Reference proteome</keyword>
<feature type="region of interest" description="Disordered" evidence="1">
    <location>
        <begin position="403"/>
        <end position="432"/>
    </location>
</feature>
<dbReference type="NCBIfam" id="TIGR02283">
    <property type="entry name" value="MltB_2"/>
    <property type="match status" value="1"/>
</dbReference>
<feature type="domain" description="Peptidoglycan binding-like" evidence="3">
    <location>
        <begin position="341"/>
        <end position="396"/>
    </location>
</feature>
<dbReference type="InterPro" id="IPR011970">
    <property type="entry name" value="MltB_2"/>
</dbReference>
<dbReference type="InterPro" id="IPR036366">
    <property type="entry name" value="PGBDSf"/>
</dbReference>
<evidence type="ECO:0000256" key="2">
    <source>
        <dbReference type="SAM" id="SignalP"/>
    </source>
</evidence>
<name>A0A514BS00_9GAMM</name>
<evidence type="ECO:0000259" key="3">
    <source>
        <dbReference type="Pfam" id="PF01471"/>
    </source>
</evidence>
<sequence>MRTVTFASVLAGLLCAGHALSATAADIGQCVLTLRGQALAKGISASTFDAHVRSVVPDPSLLELLNRQPEFTTPIWDYMAGLVDEERATEGRTMLSTHADTLARVQAAYGVDPETVVAVWGVESDYGKVFGKRPLLTSLTTLSCMGRRQPFFRGELMSTLQIIQAGDVVPEKLVGSWAGAFGHTQFMPSTYRRIAVDFDGDGRRDLVDSIPDALASTANYLKRSGWRTGQPWGYEVQLPDGFDTSVSGRTNRRPLSYWLGRGVKRVDSQSIALAADTPTALLLPAGRNGPAFLVFKNFDAIYSYNAAESYALAIAHLSDRLRGQGAFATPWPTDDPGLSRVERRELQTLLIARGHDIGEVDGIIGSASRAAIKAEQQRLGQQPVDGRGGQRILQALRDSMPAAVVPEMSKPDAILQDADASPVTESGEESDD</sequence>